<dbReference type="InterPro" id="IPR011990">
    <property type="entry name" value="TPR-like_helical_dom_sf"/>
</dbReference>
<gene>
    <name evidence="2" type="ORF">VQ7734_00647</name>
</gene>
<dbReference type="Gene3D" id="1.25.40.10">
    <property type="entry name" value="Tetratricopeptide repeat domain"/>
    <property type="match status" value="1"/>
</dbReference>
<keyword evidence="3" id="KW-1185">Reference proteome</keyword>
<sequence>MVKVIGRLLLVTFILLMGISLAVLYLYGIPKGVTDLKLIQVLVSTICALLGAVYASLNIVSYIHEKSNSPKSTIPIKIYYTNPSKFINRKDDVVNTLMHLKTRNILSIYGQRGVGKSEYLKYIGDILNRGECYKLISKINQDQVKKTTNNVIYLDVVDTTELESSIAVLGEMACDKRAESISDLAMQIDKIYKSEKICFILDNVNNVAAMQSLTKLIRQYTNVRPSDFFIIGSIFKVVDPHLSIQSQKLEPFNENHCQTFIESKGITINDAMLNKIYIKSIGLPLYLNFFTLDSKLKSPDNIDGFSSYFISEIYSGLSQDERDVLIFICLCNLVVTNIPSSSINLAQFSRVDTSLRKLKQQSTIIENNFGQETCVKAHDLIRDICLEYERKIISSMSKVASSFLERKYKLESIILDALSNALMKNKIMDITDTLNKEILGQNYIFLISFWENVEAWAGNDSVFHSDTNIKNQALYGYMLSLLATGDYQKAKALTKSSYLYEFSNKQVSNITSKFEFNVFYAVADLDHLLNQYDLSRAQAMALVTRAKELKWIKEEKESLWLYAHLTGHIGDDLLEAYRIYEEIKGKCPSNNDIMFLRSLNSQFSILFTLGEKVTLESFKVILNTFDLESPSLESALWRNYSRCQRLLGDIPSAENALETSLDIARRNNLRTIINGLYGKGDNLRFSGKYKEASDYYLQVMSQTLENGDRNLYTSAILCACICEIFSDEICFCRSESELINKVIYVENVARELNMKITLVRARLIKFFMQEKFKIGIKESVEFLLNDLGNLKLNRDINIVQQGLDSIKYLEIHVH</sequence>
<reference evidence="3" key="1">
    <citation type="submission" date="2016-12" db="EMBL/GenBank/DDBJ databases">
        <authorList>
            <person name="Rodrigo-Torres L."/>
            <person name="Arahal R.D."/>
            <person name="Lucena T."/>
        </authorList>
    </citation>
    <scope>NUCLEOTIDE SEQUENCE [LARGE SCALE GENOMIC DNA]</scope>
</reference>
<dbReference type="InterPro" id="IPR027417">
    <property type="entry name" value="P-loop_NTPase"/>
</dbReference>
<accession>A0A1M7YQQ4</accession>
<dbReference type="SUPFAM" id="SSF52540">
    <property type="entry name" value="P-loop containing nucleoside triphosphate hydrolases"/>
    <property type="match status" value="1"/>
</dbReference>
<evidence type="ECO:0000313" key="2">
    <source>
        <dbReference type="EMBL" id="SHO54928.1"/>
    </source>
</evidence>
<organism evidence="2 3">
    <name type="scientific">Vibrio quintilis</name>
    <dbReference type="NCBI Taxonomy" id="1117707"/>
    <lineage>
        <taxon>Bacteria</taxon>
        <taxon>Pseudomonadati</taxon>
        <taxon>Pseudomonadota</taxon>
        <taxon>Gammaproteobacteria</taxon>
        <taxon>Vibrionales</taxon>
        <taxon>Vibrionaceae</taxon>
        <taxon>Vibrio</taxon>
    </lineage>
</organism>
<evidence type="ECO:0000256" key="1">
    <source>
        <dbReference type="SAM" id="Phobius"/>
    </source>
</evidence>
<dbReference type="Proteomes" id="UP000184600">
    <property type="component" value="Unassembled WGS sequence"/>
</dbReference>
<feature type="transmembrane region" description="Helical" evidence="1">
    <location>
        <begin position="39"/>
        <end position="63"/>
    </location>
</feature>
<dbReference type="OrthoDB" id="9761935at2"/>
<dbReference type="EMBL" id="FRFG01000009">
    <property type="protein sequence ID" value="SHO54928.1"/>
    <property type="molecule type" value="Genomic_DNA"/>
</dbReference>
<feature type="transmembrane region" description="Helical" evidence="1">
    <location>
        <begin position="6"/>
        <end position="27"/>
    </location>
</feature>
<name>A0A1M7YQQ4_9VIBR</name>
<dbReference type="RefSeq" id="WP_073579833.1">
    <property type="nucleotide sequence ID" value="NZ_AP024897.1"/>
</dbReference>
<protein>
    <submittedName>
        <fullName evidence="2">Uncharacterized protein</fullName>
    </submittedName>
</protein>
<keyword evidence="1" id="KW-0472">Membrane</keyword>
<keyword evidence="1" id="KW-1133">Transmembrane helix</keyword>
<keyword evidence="1" id="KW-0812">Transmembrane</keyword>
<dbReference type="AlphaFoldDB" id="A0A1M7YQQ4"/>
<dbReference type="Gene3D" id="3.40.50.300">
    <property type="entry name" value="P-loop containing nucleotide triphosphate hydrolases"/>
    <property type="match status" value="1"/>
</dbReference>
<evidence type="ECO:0000313" key="3">
    <source>
        <dbReference type="Proteomes" id="UP000184600"/>
    </source>
</evidence>
<dbReference type="SUPFAM" id="SSF48452">
    <property type="entry name" value="TPR-like"/>
    <property type="match status" value="1"/>
</dbReference>
<proteinExistence type="predicted"/>